<feature type="transmembrane region" description="Helical" evidence="1">
    <location>
        <begin position="12"/>
        <end position="31"/>
    </location>
</feature>
<protein>
    <submittedName>
        <fullName evidence="2">Uncharacterized protein</fullName>
    </submittedName>
</protein>
<keyword evidence="1" id="KW-0472">Membrane</keyword>
<comment type="caution">
    <text evidence="2">The sequence shown here is derived from an EMBL/GenBank/DDBJ whole genome shotgun (WGS) entry which is preliminary data.</text>
</comment>
<keyword evidence="1" id="KW-1133">Transmembrane helix</keyword>
<evidence type="ECO:0000313" key="2">
    <source>
        <dbReference type="EMBL" id="OXU19542.1"/>
    </source>
</evidence>
<dbReference type="AlphaFoldDB" id="A0A232EMK7"/>
<sequence length="83" mass="9138">MMIAVKLISQTIYLIIMPYTLVKSCATLAAWPTNLVAIGLGIVDLMPSFVVGTGYALCDLQLAQVLISNRRYHTYDCVMLTVI</sequence>
<reference evidence="2 3" key="1">
    <citation type="journal article" date="2017" name="Curr. Biol.">
        <title>The Evolution of Venom by Co-option of Single-Copy Genes.</title>
        <authorList>
            <person name="Martinson E.O."/>
            <person name="Mrinalini"/>
            <person name="Kelkar Y.D."/>
            <person name="Chang C.H."/>
            <person name="Werren J.H."/>
        </authorList>
    </citation>
    <scope>NUCLEOTIDE SEQUENCE [LARGE SCALE GENOMIC DNA]</scope>
    <source>
        <strain evidence="2 3">Alberta</strain>
        <tissue evidence="2">Whole body</tissue>
    </source>
</reference>
<gene>
    <name evidence="2" type="ORF">TSAR_008466</name>
</gene>
<evidence type="ECO:0000313" key="3">
    <source>
        <dbReference type="Proteomes" id="UP000215335"/>
    </source>
</evidence>
<name>A0A232EMK7_9HYME</name>
<proteinExistence type="predicted"/>
<dbReference type="EMBL" id="NNAY01003366">
    <property type="protein sequence ID" value="OXU19542.1"/>
    <property type="molecule type" value="Genomic_DNA"/>
</dbReference>
<keyword evidence="1" id="KW-0812">Transmembrane</keyword>
<feature type="non-terminal residue" evidence="2">
    <location>
        <position position="83"/>
    </location>
</feature>
<evidence type="ECO:0000256" key="1">
    <source>
        <dbReference type="SAM" id="Phobius"/>
    </source>
</evidence>
<organism evidence="2 3">
    <name type="scientific">Trichomalopsis sarcophagae</name>
    <dbReference type="NCBI Taxonomy" id="543379"/>
    <lineage>
        <taxon>Eukaryota</taxon>
        <taxon>Metazoa</taxon>
        <taxon>Ecdysozoa</taxon>
        <taxon>Arthropoda</taxon>
        <taxon>Hexapoda</taxon>
        <taxon>Insecta</taxon>
        <taxon>Pterygota</taxon>
        <taxon>Neoptera</taxon>
        <taxon>Endopterygota</taxon>
        <taxon>Hymenoptera</taxon>
        <taxon>Apocrita</taxon>
        <taxon>Proctotrupomorpha</taxon>
        <taxon>Chalcidoidea</taxon>
        <taxon>Pteromalidae</taxon>
        <taxon>Pteromalinae</taxon>
        <taxon>Trichomalopsis</taxon>
    </lineage>
</organism>
<dbReference type="Proteomes" id="UP000215335">
    <property type="component" value="Unassembled WGS sequence"/>
</dbReference>
<accession>A0A232EMK7</accession>
<feature type="transmembrane region" description="Helical" evidence="1">
    <location>
        <begin position="37"/>
        <end position="58"/>
    </location>
</feature>
<keyword evidence="3" id="KW-1185">Reference proteome</keyword>